<dbReference type="InterPro" id="IPR000488">
    <property type="entry name" value="Death_dom"/>
</dbReference>
<accession>A0A1X7U6V5</accession>
<feature type="region of interest" description="Disordered" evidence="2">
    <location>
        <begin position="347"/>
        <end position="447"/>
    </location>
</feature>
<sequence>MAQAVFRDNSCLDISDLGKVWAKLEQGEFSTRNWRQFGLKAGLKNDTLETIEANKTNVEDRFVECLSCWLRREDDVDSKGKPSWRRLVEILEELGERTLADKIRAGSKVDANELVIMNEKLEEVLQEKQIITEDNEKLRATVAYNELYTTQLMKEKEQLQERVTSLKEQSIKETSTIGFQFNYLIPSMDNLEGLSESQIAEKKLFLIQGDKPQLMNWEKYGVRIGVQEGSLLSSETVEAAVVALVGGQFQFPPNTVLVSAVYAVSLSKPLLKQLKLEMQHCVDLTGRPDLAQYLKFAIAPVNTPSLPYQFSIVEGGEFSSNSRYGSIQRKHFCLVCILAEEHIPNALANGDESEEEEEEEQQEQAEEETEEEVEDGNSDSSSDSDYTDDPPGGSSGGQRESTSNEGVEEEGETGGQPLHEKGNEEQDERVEESKDREEPQHEEAIAPIPCTEISSDVNNKAVVFTGIEENIAYAGQLYYEEKGAKDLVIFIAAKDLNALSEFSKKSYSNAEEGQGCQFRIKNIDGCMELNFYAPQKKPFTGWSIEPHLKPCRVSTVI</sequence>
<evidence type="ECO:0000256" key="1">
    <source>
        <dbReference type="SAM" id="Coils"/>
    </source>
</evidence>
<keyword evidence="1" id="KW-0175">Coiled coil</keyword>
<dbReference type="InterPro" id="IPR011029">
    <property type="entry name" value="DEATH-like_dom_sf"/>
</dbReference>
<dbReference type="GO" id="GO:0007165">
    <property type="term" value="P:signal transduction"/>
    <property type="evidence" value="ECO:0007669"/>
    <property type="project" value="InterPro"/>
</dbReference>
<protein>
    <recommendedName>
        <fullName evidence="3">Death domain-containing protein</fullName>
    </recommendedName>
</protein>
<dbReference type="CDD" id="cd01670">
    <property type="entry name" value="Death"/>
    <property type="match status" value="1"/>
</dbReference>
<organism evidence="4">
    <name type="scientific">Amphimedon queenslandica</name>
    <name type="common">Sponge</name>
    <dbReference type="NCBI Taxonomy" id="400682"/>
    <lineage>
        <taxon>Eukaryota</taxon>
        <taxon>Metazoa</taxon>
        <taxon>Porifera</taxon>
        <taxon>Demospongiae</taxon>
        <taxon>Heteroscleromorpha</taxon>
        <taxon>Haplosclerida</taxon>
        <taxon>Niphatidae</taxon>
        <taxon>Amphimedon</taxon>
    </lineage>
</organism>
<evidence type="ECO:0000313" key="4">
    <source>
        <dbReference type="EnsemblMetazoa" id="Aqu2.1.23652_001"/>
    </source>
</evidence>
<dbReference type="eggNOG" id="ENOG502TCXC">
    <property type="taxonomic scope" value="Eukaryota"/>
</dbReference>
<reference evidence="4" key="1">
    <citation type="submission" date="2017-05" db="UniProtKB">
        <authorList>
            <consortium name="EnsemblMetazoa"/>
        </authorList>
    </citation>
    <scope>IDENTIFICATION</scope>
</reference>
<dbReference type="EnsemblMetazoa" id="Aqu2.1.23652_001">
    <property type="protein sequence ID" value="Aqu2.1.23652_001"/>
    <property type="gene ID" value="Aqu2.1.23652"/>
</dbReference>
<dbReference type="InParanoid" id="A0A1X7U6V5"/>
<proteinExistence type="predicted"/>
<name>A0A1X7U6V5_AMPQE</name>
<dbReference type="Gene3D" id="1.10.533.10">
    <property type="entry name" value="Death Domain, Fas"/>
    <property type="match status" value="1"/>
</dbReference>
<dbReference type="AlphaFoldDB" id="A0A1X7U6V5"/>
<feature type="compositionally biased region" description="Basic and acidic residues" evidence="2">
    <location>
        <begin position="431"/>
        <end position="444"/>
    </location>
</feature>
<dbReference type="Pfam" id="PF00531">
    <property type="entry name" value="Death"/>
    <property type="match status" value="1"/>
</dbReference>
<feature type="compositionally biased region" description="Low complexity" evidence="2">
    <location>
        <begin position="378"/>
        <end position="392"/>
    </location>
</feature>
<feature type="compositionally biased region" description="Acidic residues" evidence="2">
    <location>
        <begin position="351"/>
        <end position="377"/>
    </location>
</feature>
<evidence type="ECO:0000259" key="3">
    <source>
        <dbReference type="PROSITE" id="PS50017"/>
    </source>
</evidence>
<evidence type="ECO:0000256" key="2">
    <source>
        <dbReference type="SAM" id="MobiDB-lite"/>
    </source>
</evidence>
<dbReference type="PROSITE" id="PS50017">
    <property type="entry name" value="DEATH_DOMAIN"/>
    <property type="match status" value="1"/>
</dbReference>
<dbReference type="SUPFAM" id="SSF47986">
    <property type="entry name" value="DEATH domain"/>
    <property type="match status" value="1"/>
</dbReference>
<feature type="coiled-coil region" evidence="1">
    <location>
        <begin position="121"/>
        <end position="169"/>
    </location>
</feature>
<feature type="domain" description="Death" evidence="3">
    <location>
        <begin position="33"/>
        <end position="107"/>
    </location>
</feature>
<dbReference type="OrthoDB" id="10251809at2759"/>